<accession>E6PYS4</accession>
<proteinExistence type="predicted"/>
<dbReference type="AlphaFoldDB" id="E6PYS4"/>
<gene>
    <name evidence="1" type="ORF">CARN3_1065</name>
</gene>
<comment type="caution">
    <text evidence="1">The sequence shown here is derived from an EMBL/GenBank/DDBJ whole genome shotgun (WGS) entry which is preliminary data.</text>
</comment>
<organism evidence="1">
    <name type="scientific">mine drainage metagenome</name>
    <dbReference type="NCBI Taxonomy" id="410659"/>
    <lineage>
        <taxon>unclassified sequences</taxon>
        <taxon>metagenomes</taxon>
        <taxon>ecological metagenomes</taxon>
    </lineage>
</organism>
<evidence type="ECO:0000313" key="1">
    <source>
        <dbReference type="EMBL" id="CBI00083.1"/>
    </source>
</evidence>
<reference evidence="1" key="1">
    <citation type="submission" date="2009-10" db="EMBL/GenBank/DDBJ databases">
        <title>Diversity of trophic interactions inside an arsenic-rich microbial ecosystem.</title>
        <authorList>
            <person name="Bertin P.N."/>
            <person name="Heinrich-Salmeron A."/>
            <person name="Pelletier E."/>
            <person name="Goulhen-Chollet F."/>
            <person name="Arsene-Ploetze F."/>
            <person name="Gallien S."/>
            <person name="Calteau A."/>
            <person name="Vallenet D."/>
            <person name="Casiot C."/>
            <person name="Chane-Woon-Ming B."/>
            <person name="Giloteaux L."/>
            <person name="Barakat M."/>
            <person name="Bonnefoy V."/>
            <person name="Bruneel O."/>
            <person name="Chandler M."/>
            <person name="Cleiss J."/>
            <person name="Duran R."/>
            <person name="Elbaz-Poulichet F."/>
            <person name="Fonknechten N."/>
            <person name="Lauga B."/>
            <person name="Mornico D."/>
            <person name="Ortet P."/>
            <person name="Schaeffer C."/>
            <person name="Siguier P."/>
            <person name="Alexander Thil Smith A."/>
            <person name="Van Dorsselaer A."/>
            <person name="Weissenbach J."/>
            <person name="Medigue C."/>
            <person name="Le Paslier D."/>
        </authorList>
    </citation>
    <scope>NUCLEOTIDE SEQUENCE</scope>
</reference>
<sequence length="282" mass="30913">MKVVRPGAGIFWRLSVHLAASGRKVFIEGNFEIKKLFPVGVAKGVEIERRAAERIAEAVNVIEKKSGLGSVWSDSQSGEFKGVKICLDFLVDVLVLQMKTRNRAGHGDMGATAAGIGQTALNILGFGSLDAVSRSGDEENARFFERDGPVAIVGDDEPDGQDAVSEIIHAKKFDLRGGIVRLGGDGQMFIRVNLDGGKISGRLHGRLFVFSRLSGLSESKCTGNNNQGCHPHERLVRARDESARRHSADLHTQDNSRWWFRYSIRGFQETLSRMRNFSSCGA</sequence>
<name>E6PYS4_9ZZZZ</name>
<dbReference type="EMBL" id="CABN01000087">
    <property type="protein sequence ID" value="CBI00083.1"/>
    <property type="molecule type" value="Genomic_DNA"/>
</dbReference>
<protein>
    <submittedName>
        <fullName evidence="1">Uncharacterized protein</fullName>
    </submittedName>
</protein>